<feature type="transmembrane region" description="Helical" evidence="6">
    <location>
        <begin position="139"/>
        <end position="162"/>
    </location>
</feature>
<keyword evidence="3 6" id="KW-0812">Transmembrane</keyword>
<gene>
    <name evidence="7" type="ORF">XENOCAPTIV_022530</name>
</gene>
<dbReference type="SUPFAM" id="SSF48652">
    <property type="entry name" value="Tetraspanin"/>
    <property type="match status" value="2"/>
</dbReference>
<dbReference type="PROSITE" id="PS00421">
    <property type="entry name" value="TM4_1"/>
    <property type="match status" value="1"/>
</dbReference>
<evidence type="ECO:0000313" key="8">
    <source>
        <dbReference type="Proteomes" id="UP001434883"/>
    </source>
</evidence>
<reference evidence="7 8" key="1">
    <citation type="submission" date="2021-06" db="EMBL/GenBank/DDBJ databases">
        <authorList>
            <person name="Palmer J.M."/>
        </authorList>
    </citation>
    <scope>NUCLEOTIDE SEQUENCE [LARGE SCALE GENOMIC DNA]</scope>
    <source>
        <strain evidence="7 8">XC_2019</strain>
        <tissue evidence="7">Muscle</tissue>
    </source>
</reference>
<comment type="caution">
    <text evidence="7">The sequence shown here is derived from an EMBL/GenBank/DDBJ whole genome shotgun (WGS) entry which is preliminary data.</text>
</comment>
<keyword evidence="5 6" id="KW-0472">Membrane</keyword>
<dbReference type="PANTHER" id="PTHR19282">
    <property type="entry name" value="TETRASPANIN"/>
    <property type="match status" value="1"/>
</dbReference>
<feature type="transmembrane region" description="Helical" evidence="6">
    <location>
        <begin position="112"/>
        <end position="132"/>
    </location>
</feature>
<evidence type="ECO:0000256" key="4">
    <source>
        <dbReference type="ARBA" id="ARBA00022989"/>
    </source>
</evidence>
<keyword evidence="8" id="KW-1185">Reference proteome</keyword>
<proteinExistence type="inferred from homology"/>
<accession>A0ABV0RSU0</accession>
<feature type="transmembrane region" description="Helical" evidence="6">
    <location>
        <begin position="342"/>
        <end position="362"/>
    </location>
</feature>
<protein>
    <recommendedName>
        <fullName evidence="9">Tetraspanin</fullName>
    </recommendedName>
</protein>
<dbReference type="PANTHER" id="PTHR19282:SF380">
    <property type="entry name" value="TETRASPANIN-8"/>
    <property type="match status" value="1"/>
</dbReference>
<dbReference type="InterPro" id="IPR018503">
    <property type="entry name" value="Tetraspanin_CS"/>
</dbReference>
<comment type="similarity">
    <text evidence="2">Belongs to the tetraspanin (TM4SF) family.</text>
</comment>
<organism evidence="7 8">
    <name type="scientific">Xenoophorus captivus</name>
    <dbReference type="NCBI Taxonomy" id="1517983"/>
    <lineage>
        <taxon>Eukaryota</taxon>
        <taxon>Metazoa</taxon>
        <taxon>Chordata</taxon>
        <taxon>Craniata</taxon>
        <taxon>Vertebrata</taxon>
        <taxon>Euteleostomi</taxon>
        <taxon>Actinopterygii</taxon>
        <taxon>Neopterygii</taxon>
        <taxon>Teleostei</taxon>
        <taxon>Neoteleostei</taxon>
        <taxon>Acanthomorphata</taxon>
        <taxon>Ovalentaria</taxon>
        <taxon>Atherinomorphae</taxon>
        <taxon>Cyprinodontiformes</taxon>
        <taxon>Goodeidae</taxon>
        <taxon>Xenoophorus</taxon>
    </lineage>
</organism>
<evidence type="ECO:0000313" key="7">
    <source>
        <dbReference type="EMBL" id="MEQ2211307.1"/>
    </source>
</evidence>
<evidence type="ECO:0000256" key="2">
    <source>
        <dbReference type="ARBA" id="ARBA00006840"/>
    </source>
</evidence>
<dbReference type="InterPro" id="IPR018499">
    <property type="entry name" value="Tetraspanin/Peripherin"/>
</dbReference>
<name>A0ABV0RSU0_9TELE</name>
<evidence type="ECO:0000256" key="5">
    <source>
        <dbReference type="ARBA" id="ARBA00023136"/>
    </source>
</evidence>
<feature type="transmembrane region" description="Helical" evidence="6">
    <location>
        <begin position="369"/>
        <end position="392"/>
    </location>
</feature>
<evidence type="ECO:0000256" key="6">
    <source>
        <dbReference type="SAM" id="Phobius"/>
    </source>
</evidence>
<feature type="transmembrane region" description="Helical" evidence="6">
    <location>
        <begin position="299"/>
        <end position="322"/>
    </location>
</feature>
<dbReference type="Proteomes" id="UP001434883">
    <property type="component" value="Unassembled WGS sequence"/>
</dbReference>
<dbReference type="Gene3D" id="1.10.1450.10">
    <property type="entry name" value="Tetraspanin"/>
    <property type="match status" value="2"/>
</dbReference>
<feature type="non-terminal residue" evidence="7">
    <location>
        <position position="521"/>
    </location>
</feature>
<dbReference type="EMBL" id="JAHRIN010058866">
    <property type="protein sequence ID" value="MEQ2211307.1"/>
    <property type="molecule type" value="Genomic_DNA"/>
</dbReference>
<dbReference type="PRINTS" id="PR00259">
    <property type="entry name" value="TMFOUR"/>
</dbReference>
<sequence>MEIELCPYVPHNVYMKGRVQQADVEKERTLSWREGNQVNGSGVIVQQLLCVCEELQFQREAMAVSRCIKYLLFLFNLLFWICGCVILGVGIYLKVTKDGNSITDKYLPSFELMISIGVIIMVLGFLGCCGAYRENRCLLLLFFILLFLIFVLLLAAGILAAVEGDKVKGFVEEKLKGLTPISNQPQNVIDDMEKLQRELKCCGLMKGTSDWTKIPDSCRCNSTATDNKCTSGIYQEPCYDKIITYMKSNMNVSLGIAFAVAVILIFGMIFSMVLICQLRKLGSQTAVIMARCWSYLRGLSICVTVLLLVSGVVMIGVGYSSIEGNVPVAELFDQLSISDGLLALQVFGPITVVLSVLGISAAASNCKPLLLLFSALIFVEFVAVMVVASPLVHVEAQMNFAVDEIFLNVTPLHRADRYIQTELQKLQTSDSCCGLRSFEDWGNHLPDSCSCTPHVDLSSQPSNSSLLGSCVMAGANLHLPDSTTSDKIWVHSEPCGPILKSYLGFPIKLRIGIISAFATIT</sequence>
<keyword evidence="4 6" id="KW-1133">Transmembrane helix</keyword>
<comment type="subcellular location">
    <subcellularLocation>
        <location evidence="1">Membrane</location>
        <topology evidence="1">Multi-pass membrane protein</topology>
    </subcellularLocation>
</comment>
<feature type="transmembrane region" description="Helical" evidence="6">
    <location>
        <begin position="70"/>
        <end position="92"/>
    </location>
</feature>
<dbReference type="Pfam" id="PF00335">
    <property type="entry name" value="Tetraspanin"/>
    <property type="match status" value="2"/>
</dbReference>
<evidence type="ECO:0008006" key="9">
    <source>
        <dbReference type="Google" id="ProtNLM"/>
    </source>
</evidence>
<dbReference type="InterPro" id="IPR008952">
    <property type="entry name" value="Tetraspanin_EC2_sf"/>
</dbReference>
<feature type="transmembrane region" description="Helical" evidence="6">
    <location>
        <begin position="254"/>
        <end position="278"/>
    </location>
</feature>
<evidence type="ECO:0000256" key="3">
    <source>
        <dbReference type="ARBA" id="ARBA00022692"/>
    </source>
</evidence>
<evidence type="ECO:0000256" key="1">
    <source>
        <dbReference type="ARBA" id="ARBA00004141"/>
    </source>
</evidence>